<dbReference type="EMBL" id="CP046640">
    <property type="protein sequence ID" value="QTL98845.1"/>
    <property type="molecule type" value="Genomic_DNA"/>
</dbReference>
<sequence length="45" mass="5240">MLKLKVDNIVLKNKILFFRGGNARKTAVSKFILRDSILVYNELLF</sequence>
<dbReference type="AlphaFoldDB" id="A0A8A7KFI0"/>
<accession>A0A8A7KFI0</accession>
<organism evidence="1 2">
    <name type="scientific">Iocasia fonsfrigidae</name>
    <dbReference type="NCBI Taxonomy" id="2682810"/>
    <lineage>
        <taxon>Bacteria</taxon>
        <taxon>Bacillati</taxon>
        <taxon>Bacillota</taxon>
        <taxon>Clostridia</taxon>
        <taxon>Halanaerobiales</taxon>
        <taxon>Halanaerobiaceae</taxon>
        <taxon>Iocasia</taxon>
    </lineage>
</organism>
<proteinExistence type="predicted"/>
<reference evidence="1" key="1">
    <citation type="submission" date="2019-12" db="EMBL/GenBank/DDBJ databases">
        <authorList>
            <person name="zhang j."/>
            <person name="sun C.M."/>
        </authorList>
    </citation>
    <scope>NUCLEOTIDE SEQUENCE</scope>
    <source>
        <strain evidence="1">NS-1</strain>
    </source>
</reference>
<dbReference type="KEGG" id="ifn:GM661_13175"/>
<evidence type="ECO:0000313" key="1">
    <source>
        <dbReference type="EMBL" id="QTL98845.1"/>
    </source>
</evidence>
<protein>
    <submittedName>
        <fullName evidence="1">Uncharacterized protein</fullName>
    </submittedName>
</protein>
<keyword evidence="2" id="KW-1185">Reference proteome</keyword>
<dbReference type="RefSeq" id="WP_230867244.1">
    <property type="nucleotide sequence ID" value="NZ_CP046640.1"/>
</dbReference>
<name>A0A8A7KFI0_9FIRM</name>
<gene>
    <name evidence="1" type="ORF">GM661_13175</name>
</gene>
<evidence type="ECO:0000313" key="2">
    <source>
        <dbReference type="Proteomes" id="UP000665020"/>
    </source>
</evidence>
<dbReference type="Proteomes" id="UP000665020">
    <property type="component" value="Chromosome"/>
</dbReference>